<evidence type="ECO:0000313" key="3">
    <source>
        <dbReference type="Proteomes" id="UP001602287"/>
    </source>
</evidence>
<keyword evidence="3" id="KW-1185">Reference proteome</keyword>
<gene>
    <name evidence="2" type="ORF">ACFY3B_03185</name>
</gene>
<feature type="region of interest" description="Disordered" evidence="1">
    <location>
        <begin position="1"/>
        <end position="22"/>
    </location>
</feature>
<accession>A0ABW6VLT5</accession>
<sequence>MLEESASQKLTSFNAAGKNTSHGATYRCQAISLCGAEITFSPQQEQAVVRMQLPGRDAGPIVRGYKYVQTRDETQPVP</sequence>
<proteinExistence type="predicted"/>
<dbReference type="RefSeq" id="WP_387217637.1">
    <property type="nucleotide sequence ID" value="NZ_JBIAZM010000001.1"/>
</dbReference>
<reference evidence="2 3" key="1">
    <citation type="submission" date="2024-10" db="EMBL/GenBank/DDBJ databases">
        <title>The Natural Products Discovery Center: Release of the First 8490 Sequenced Strains for Exploring Actinobacteria Biosynthetic Diversity.</title>
        <authorList>
            <person name="Kalkreuter E."/>
            <person name="Kautsar S.A."/>
            <person name="Yang D."/>
            <person name="Bader C.D."/>
            <person name="Teijaro C.N."/>
            <person name="Fluegel L."/>
            <person name="Davis C.M."/>
            <person name="Simpson J.R."/>
            <person name="Lauterbach L."/>
            <person name="Steele A.D."/>
            <person name="Gui C."/>
            <person name="Meng S."/>
            <person name="Li G."/>
            <person name="Viehrig K."/>
            <person name="Ye F."/>
            <person name="Su P."/>
            <person name="Kiefer A.F."/>
            <person name="Nichols A."/>
            <person name="Cepeda A.J."/>
            <person name="Yan W."/>
            <person name="Fan B."/>
            <person name="Jiang Y."/>
            <person name="Adhikari A."/>
            <person name="Zheng C.-J."/>
            <person name="Schuster L."/>
            <person name="Cowan T.M."/>
            <person name="Smanski M.J."/>
            <person name="Chevrette M.G."/>
            <person name="De Carvalho L.P.S."/>
            <person name="Shen B."/>
        </authorList>
    </citation>
    <scope>NUCLEOTIDE SEQUENCE [LARGE SCALE GENOMIC DNA]</scope>
    <source>
        <strain evidence="2 3">NPDC000140</strain>
    </source>
</reference>
<comment type="caution">
    <text evidence="2">The sequence shown here is derived from an EMBL/GenBank/DDBJ whole genome shotgun (WGS) entry which is preliminary data.</text>
</comment>
<evidence type="ECO:0000313" key="2">
    <source>
        <dbReference type="EMBL" id="MFF5198594.1"/>
    </source>
</evidence>
<dbReference type="Proteomes" id="UP001602287">
    <property type="component" value="Unassembled WGS sequence"/>
</dbReference>
<dbReference type="EMBL" id="JBIAZM010000001">
    <property type="protein sequence ID" value="MFF5198594.1"/>
    <property type="molecule type" value="Genomic_DNA"/>
</dbReference>
<protein>
    <submittedName>
        <fullName evidence="2">Uncharacterized protein</fullName>
    </submittedName>
</protein>
<evidence type="ECO:0000256" key="1">
    <source>
        <dbReference type="SAM" id="MobiDB-lite"/>
    </source>
</evidence>
<name>A0ABW6VLT5_9ACTN</name>
<organism evidence="2 3">
    <name type="scientific">Micromonospora parva</name>
    <dbReference type="NCBI Taxonomy" id="1464048"/>
    <lineage>
        <taxon>Bacteria</taxon>
        <taxon>Bacillati</taxon>
        <taxon>Actinomycetota</taxon>
        <taxon>Actinomycetes</taxon>
        <taxon>Micromonosporales</taxon>
        <taxon>Micromonosporaceae</taxon>
        <taxon>Micromonospora</taxon>
    </lineage>
</organism>